<comment type="caution">
    <text evidence="1">The sequence shown here is derived from an EMBL/GenBank/DDBJ whole genome shotgun (WGS) entry which is preliminary data.</text>
</comment>
<sequence length="456" mass="50323">MLGFVWRTHAPWVRNSAHPHACSARWPVLRLLLLELESQYRLVQITVTSRPRFVYALHRNLAPLPHSTPLENVGDGFCCRVCGAVELKQYGLGIHAIGYCTICCRWSIPHALPARLEICGDRAPSPATPALCTYASAPYTSGSPPFLSTTDAPPQPRLHAITLHAHPVRLLPRISVSLVWWMRSYTYGRLRLRIRLRRRRGEARYEARLKPNALVVHGEKRTRTRRGLGGARPRRVCVKSGGVIESHALVAVLGARRERSECSTNVSATVGSKTACTFPSASRAQSWTRAARFDSFRLGLHPCTDLPSLDRSMRRARPPPVWDGRLDAPCLPSGRTAVGVDGGVRILSPGSAERAGPSLLPVAWESAPPSGPICTPSSRSRVLRLSCPAFDSQFDAALAVAVDLDLAFHFIPFALMLDSESRFCLLDSRPDFDSLFFPLANPQSTAPFRCPRLSLR</sequence>
<keyword evidence="2" id="KW-1185">Reference proteome</keyword>
<accession>A0A8H7DH25</accession>
<gene>
    <name evidence="1" type="ORF">MSAN_00287400</name>
</gene>
<evidence type="ECO:0000313" key="2">
    <source>
        <dbReference type="Proteomes" id="UP000623467"/>
    </source>
</evidence>
<name>A0A8H7DH25_9AGAR</name>
<dbReference type="Proteomes" id="UP000623467">
    <property type="component" value="Unassembled WGS sequence"/>
</dbReference>
<dbReference type="EMBL" id="JACAZH010000002">
    <property type="protein sequence ID" value="KAF7374065.1"/>
    <property type="molecule type" value="Genomic_DNA"/>
</dbReference>
<proteinExistence type="predicted"/>
<organism evidence="1 2">
    <name type="scientific">Mycena sanguinolenta</name>
    <dbReference type="NCBI Taxonomy" id="230812"/>
    <lineage>
        <taxon>Eukaryota</taxon>
        <taxon>Fungi</taxon>
        <taxon>Dikarya</taxon>
        <taxon>Basidiomycota</taxon>
        <taxon>Agaricomycotina</taxon>
        <taxon>Agaricomycetes</taxon>
        <taxon>Agaricomycetidae</taxon>
        <taxon>Agaricales</taxon>
        <taxon>Marasmiineae</taxon>
        <taxon>Mycenaceae</taxon>
        <taxon>Mycena</taxon>
    </lineage>
</organism>
<reference evidence="1" key="1">
    <citation type="submission" date="2020-05" db="EMBL/GenBank/DDBJ databases">
        <title>Mycena genomes resolve the evolution of fungal bioluminescence.</title>
        <authorList>
            <person name="Tsai I.J."/>
        </authorList>
    </citation>
    <scope>NUCLEOTIDE SEQUENCE</scope>
    <source>
        <strain evidence="1">160909Yilan</strain>
    </source>
</reference>
<protein>
    <submittedName>
        <fullName evidence="1">Uncharacterized protein</fullName>
    </submittedName>
</protein>
<dbReference type="AlphaFoldDB" id="A0A8H7DH25"/>
<evidence type="ECO:0000313" key="1">
    <source>
        <dbReference type="EMBL" id="KAF7374065.1"/>
    </source>
</evidence>